<proteinExistence type="predicted"/>
<dbReference type="AlphaFoldDB" id="A0A174EN02"/>
<organism evidence="1 2">
    <name type="scientific">Fusicatenibacter saccharivorans</name>
    <dbReference type="NCBI Taxonomy" id="1150298"/>
    <lineage>
        <taxon>Bacteria</taxon>
        <taxon>Bacillati</taxon>
        <taxon>Bacillota</taxon>
        <taxon>Clostridia</taxon>
        <taxon>Lachnospirales</taxon>
        <taxon>Lachnospiraceae</taxon>
        <taxon>Fusicatenibacter</taxon>
    </lineage>
</organism>
<dbReference type="EMBL" id="CYYV01000008">
    <property type="protein sequence ID" value="CUO38617.1"/>
    <property type="molecule type" value="Genomic_DNA"/>
</dbReference>
<dbReference type="Proteomes" id="UP000095706">
    <property type="component" value="Unassembled WGS sequence"/>
</dbReference>
<protein>
    <recommendedName>
        <fullName evidence="3">Nucleotidyltransferase</fullName>
    </recommendedName>
</protein>
<sequence>MITETETAFLAVVRAFLTEEKAALEELAALTEKQWNHLFVMAAQHSLLSAVYDVVGKTPEFAELPDELRRQVKTQAMQSVLQQVSRTALFLSDEKELEHLGVQPLVMKGIVCRSLYPKPDLRPSGDEDLLISAKDFATVDACFMRKGFVRDKETAMPNGAKDGDTPEEMGYIHPKTGVFYEIHTRLFSTESSAYGYLNRAFSDVFAHPSKVEVQGQSIFTLEETHHLFYLLCHSFKHFLHGGVGIRQICDMVQMIRVYGRKIDWEMFWQLCEEYHMTCFCINLLDIGERYLGFSYEASGAVRAAKKLHPDSEALLIDILDAGSFGKSSAGRIHSANITLYAAETGAEKHTAGGIWKSLVPEASYMKNKYLYAARYPFLLPAAYVQRILKWLGQGEKEQKSSIEVGAGRVELLRKYDMIRTADGKKRGDAHAGRIQREK</sequence>
<dbReference type="Pfam" id="PF14907">
    <property type="entry name" value="NTP_transf_5"/>
    <property type="match status" value="1"/>
</dbReference>
<gene>
    <name evidence="1" type="ORF">ERS852406_01859</name>
</gene>
<reference evidence="1 2" key="1">
    <citation type="submission" date="2015-09" db="EMBL/GenBank/DDBJ databases">
        <authorList>
            <consortium name="Pathogen Informatics"/>
        </authorList>
    </citation>
    <scope>NUCLEOTIDE SEQUENCE [LARGE SCALE GENOMIC DNA]</scope>
    <source>
        <strain evidence="1 2">2789STDY5608849</strain>
    </source>
</reference>
<dbReference type="RefSeq" id="WP_055227836.1">
    <property type="nucleotide sequence ID" value="NZ_CYYV01000008.1"/>
</dbReference>
<dbReference type="InterPro" id="IPR039498">
    <property type="entry name" value="NTP_transf_5"/>
</dbReference>
<evidence type="ECO:0000313" key="2">
    <source>
        <dbReference type="Proteomes" id="UP000095706"/>
    </source>
</evidence>
<accession>A0A174EN02</accession>
<evidence type="ECO:0008006" key="3">
    <source>
        <dbReference type="Google" id="ProtNLM"/>
    </source>
</evidence>
<evidence type="ECO:0000313" key="1">
    <source>
        <dbReference type="EMBL" id="CUO38617.1"/>
    </source>
</evidence>
<name>A0A174EN02_9FIRM</name>